<protein>
    <recommendedName>
        <fullName evidence="4">Integrase</fullName>
    </recommendedName>
</protein>
<organism evidence="2 3">
    <name type="scientific">Phytohabitans kaempferiae</name>
    <dbReference type="NCBI Taxonomy" id="1620943"/>
    <lineage>
        <taxon>Bacteria</taxon>
        <taxon>Bacillati</taxon>
        <taxon>Actinomycetota</taxon>
        <taxon>Actinomycetes</taxon>
        <taxon>Micromonosporales</taxon>
        <taxon>Micromonosporaceae</taxon>
    </lineage>
</organism>
<feature type="compositionally biased region" description="Basic and acidic residues" evidence="1">
    <location>
        <begin position="91"/>
        <end position="100"/>
    </location>
</feature>
<evidence type="ECO:0008006" key="4">
    <source>
        <dbReference type="Google" id="ProtNLM"/>
    </source>
</evidence>
<gene>
    <name evidence="2" type="ORF">ACFFIA_15350</name>
</gene>
<evidence type="ECO:0000313" key="3">
    <source>
        <dbReference type="Proteomes" id="UP001589867"/>
    </source>
</evidence>
<proteinExistence type="predicted"/>
<dbReference type="EMBL" id="JBHLUH010000023">
    <property type="protein sequence ID" value="MFC0529034.1"/>
    <property type="molecule type" value="Genomic_DNA"/>
</dbReference>
<sequence>MQEQVGHTSIVLTADTYTSVLHQLNLKTAEATARLVLAAAARNPGQPTVIEPLRRKPPRPNPRADPNSDAASDPAGRTATAGRPAYAPPTPHKDRGRIAQ</sequence>
<name>A0ABV6M3F1_9ACTN</name>
<dbReference type="RefSeq" id="WP_377251387.1">
    <property type="nucleotide sequence ID" value="NZ_JBHLUH010000023.1"/>
</dbReference>
<dbReference type="Proteomes" id="UP001589867">
    <property type="component" value="Unassembled WGS sequence"/>
</dbReference>
<feature type="compositionally biased region" description="Low complexity" evidence="1">
    <location>
        <begin position="64"/>
        <end position="75"/>
    </location>
</feature>
<reference evidence="2 3" key="1">
    <citation type="submission" date="2024-09" db="EMBL/GenBank/DDBJ databases">
        <authorList>
            <person name="Sun Q."/>
            <person name="Mori K."/>
        </authorList>
    </citation>
    <scope>NUCLEOTIDE SEQUENCE [LARGE SCALE GENOMIC DNA]</scope>
    <source>
        <strain evidence="2 3">TBRC 3947</strain>
    </source>
</reference>
<comment type="caution">
    <text evidence="2">The sequence shown here is derived from an EMBL/GenBank/DDBJ whole genome shotgun (WGS) entry which is preliminary data.</text>
</comment>
<keyword evidence="3" id="KW-1185">Reference proteome</keyword>
<accession>A0ABV6M3F1</accession>
<evidence type="ECO:0000256" key="1">
    <source>
        <dbReference type="SAM" id="MobiDB-lite"/>
    </source>
</evidence>
<feature type="region of interest" description="Disordered" evidence="1">
    <location>
        <begin position="40"/>
        <end position="100"/>
    </location>
</feature>
<evidence type="ECO:0000313" key="2">
    <source>
        <dbReference type="EMBL" id="MFC0529034.1"/>
    </source>
</evidence>